<feature type="domain" description="G-protein coupled receptors family 2 profile 2" evidence="6">
    <location>
        <begin position="598"/>
        <end position="860"/>
    </location>
</feature>
<dbReference type="InterPro" id="IPR053066">
    <property type="entry name" value="ADGR_G7"/>
</dbReference>
<feature type="transmembrane region" description="Helical" evidence="5">
    <location>
        <begin position="807"/>
        <end position="828"/>
    </location>
</feature>
<reference evidence="9" key="1">
    <citation type="submission" date="2012-05" db="EMBL/GenBank/DDBJ databases">
        <title>Whole Genome Assembly of Lutzomyia longipalpis.</title>
        <authorList>
            <person name="Richards S."/>
            <person name="Qu C."/>
            <person name="Dillon R."/>
            <person name="Worley K."/>
            <person name="Scherer S."/>
            <person name="Batterton M."/>
            <person name="Taylor A."/>
            <person name="Hawes A."/>
            <person name="Hernandez B."/>
            <person name="Kovar C."/>
            <person name="Mandapat C."/>
            <person name="Pham C."/>
            <person name="Qu C."/>
            <person name="Jing C."/>
            <person name="Bess C."/>
            <person name="Bandaranaike D."/>
            <person name="Ngo D."/>
            <person name="Ongeri F."/>
            <person name="Arias F."/>
            <person name="Lara F."/>
            <person name="Weissenberger G."/>
            <person name="Kamau G."/>
            <person name="Han H."/>
            <person name="Shen H."/>
            <person name="Dinh H."/>
            <person name="Khalil I."/>
            <person name="Jones J."/>
            <person name="Shafer J."/>
            <person name="Jayaseelan J."/>
            <person name="Quiroz J."/>
            <person name="Blankenburg K."/>
            <person name="Nguyen L."/>
            <person name="Jackson L."/>
            <person name="Francisco L."/>
            <person name="Tang L.-Y."/>
            <person name="Pu L.-L."/>
            <person name="Perales L."/>
            <person name="Lorensuhewa L."/>
            <person name="Munidasa M."/>
            <person name="Coyle M."/>
            <person name="Taylor M."/>
            <person name="Puazo M."/>
            <person name="Firestine M."/>
            <person name="Scheel M."/>
            <person name="Javaid M."/>
            <person name="Wang M."/>
            <person name="Li M."/>
            <person name="Tabassum N."/>
            <person name="Saada N."/>
            <person name="Osuji N."/>
            <person name="Aqrawi P."/>
            <person name="Fu Q."/>
            <person name="Thornton R."/>
            <person name="Raj R."/>
            <person name="Goodspeed R."/>
            <person name="Mata R."/>
            <person name="Najjar R."/>
            <person name="Gubbala S."/>
            <person name="Lee S."/>
            <person name="Denson S."/>
            <person name="Patil S."/>
            <person name="Macmil S."/>
            <person name="Qi S."/>
            <person name="Matskevitch T."/>
            <person name="Palculict T."/>
            <person name="Mathew T."/>
            <person name="Vee V."/>
            <person name="Velamala V."/>
            <person name="Korchina V."/>
            <person name="Cai W."/>
            <person name="Liu W."/>
            <person name="Dai W."/>
            <person name="Zou X."/>
            <person name="Zhu Y."/>
            <person name="Zhang Y."/>
            <person name="Wu Y.-Q."/>
            <person name="Xin Y."/>
            <person name="Nazarath L."/>
            <person name="Kovar C."/>
            <person name="Han Y."/>
            <person name="Muzny D."/>
            <person name="Gibbs R."/>
        </authorList>
    </citation>
    <scope>NUCLEOTIDE SEQUENCE [LARGE SCALE GENOMIC DNA]</scope>
    <source>
        <strain evidence="9">Jacobina</strain>
    </source>
</reference>
<keyword evidence="9" id="KW-1185">Reference proteome</keyword>
<keyword evidence="3 5" id="KW-1133">Transmembrane helix</keyword>
<evidence type="ECO:0000313" key="8">
    <source>
        <dbReference type="EnsemblMetazoa" id="LLOJ004957-PA"/>
    </source>
</evidence>
<reference evidence="7" key="2">
    <citation type="journal article" date="2020" name="BMC">
        <title>Leishmania infection induces a limited differential gene expression in the sand fly midgut.</title>
        <authorList>
            <person name="Coutinho-Abreu I.V."/>
            <person name="Serafim T.D."/>
            <person name="Meneses C."/>
            <person name="Kamhawi S."/>
            <person name="Oliveira F."/>
            <person name="Valenzuela J.G."/>
        </authorList>
    </citation>
    <scope>NUCLEOTIDE SEQUENCE</scope>
    <source>
        <strain evidence="7">Jacobina</strain>
        <tissue evidence="7">Midgut</tissue>
    </source>
</reference>
<dbReference type="EnsemblMetazoa" id="LLOJ004957-RA">
    <property type="protein sequence ID" value="LLOJ004957-PA"/>
    <property type="gene ID" value="LLOJ004957"/>
</dbReference>
<organism evidence="8 9">
    <name type="scientific">Lutzomyia longipalpis</name>
    <name type="common">Sand fly</name>
    <dbReference type="NCBI Taxonomy" id="7200"/>
    <lineage>
        <taxon>Eukaryota</taxon>
        <taxon>Metazoa</taxon>
        <taxon>Ecdysozoa</taxon>
        <taxon>Arthropoda</taxon>
        <taxon>Hexapoda</taxon>
        <taxon>Insecta</taxon>
        <taxon>Pterygota</taxon>
        <taxon>Neoptera</taxon>
        <taxon>Endopterygota</taxon>
        <taxon>Diptera</taxon>
        <taxon>Nematocera</taxon>
        <taxon>Psychodoidea</taxon>
        <taxon>Psychodidae</taxon>
        <taxon>Lutzomyia</taxon>
        <taxon>Lutzomyia</taxon>
    </lineage>
</organism>
<dbReference type="CDD" id="cd15040">
    <property type="entry name" value="7tmB2_Adhesion"/>
    <property type="match status" value="1"/>
</dbReference>
<evidence type="ECO:0000256" key="5">
    <source>
        <dbReference type="SAM" id="Phobius"/>
    </source>
</evidence>
<evidence type="ECO:0000256" key="3">
    <source>
        <dbReference type="ARBA" id="ARBA00022989"/>
    </source>
</evidence>
<protein>
    <submittedName>
        <fullName evidence="7">Putative g protein-coupled receptor</fullName>
    </submittedName>
</protein>
<dbReference type="EMBL" id="GITU01003187">
    <property type="protein sequence ID" value="MBC1171890.1"/>
    <property type="molecule type" value="Transcribed_RNA"/>
</dbReference>
<dbReference type="Pfam" id="PF01825">
    <property type="entry name" value="GPS"/>
    <property type="match status" value="1"/>
</dbReference>
<evidence type="ECO:0000313" key="9">
    <source>
        <dbReference type="Proteomes" id="UP000092461"/>
    </source>
</evidence>
<evidence type="ECO:0000313" key="7">
    <source>
        <dbReference type="EMBL" id="MBC1171890.1"/>
    </source>
</evidence>
<dbReference type="PANTHER" id="PTHR47767:SF1">
    <property type="entry name" value="ADHESION G PROTEIN-COUPLED RECEPTOR G7"/>
    <property type="match status" value="1"/>
</dbReference>
<dbReference type="PANTHER" id="PTHR47767">
    <property type="entry name" value="ADHESION G PROTEIN-COUPLED RECEPTOR G7"/>
    <property type="match status" value="1"/>
</dbReference>
<name>A0A1B0CK20_LUTLO</name>
<dbReference type="Gene3D" id="1.20.1070.10">
    <property type="entry name" value="Rhodopsin 7-helix transmembrane proteins"/>
    <property type="match status" value="1"/>
</dbReference>
<accession>A0A1B0CK20</accession>
<feature type="transmembrane region" description="Helical" evidence="5">
    <location>
        <begin position="595"/>
        <end position="623"/>
    </location>
</feature>
<evidence type="ECO:0000259" key="6">
    <source>
        <dbReference type="PROSITE" id="PS50261"/>
    </source>
</evidence>
<comment type="subcellular location">
    <subcellularLocation>
        <location evidence="1">Membrane</location>
        <topology evidence="1">Multi-pass membrane protein</topology>
    </subcellularLocation>
</comment>
<proteinExistence type="predicted"/>
<dbReference type="Gene3D" id="2.60.220.50">
    <property type="match status" value="1"/>
</dbReference>
<sequence>VTCFTDAGGNTLLTNVKKYLVWKDKIKTTDIIGQNNNFVREYITKSIYQLEIEYATPGHYWCEGLSLPDLEVVKSPQVVAYEEYDGTVYSFKATMNCNKCERGFTKKELNELSEDFKNFLKKFDSRESLFGDAKVMRIQDIPQDSSRLEVIFHVVVEFDDFSFNCPPNITHHICTLYGIQRDLEIISRNASHSEEKSQFQNITVRHTAFCLPYGSLQTNQEYWMSAEIGERSVLQNLCFTTNLLPVYRICKGDFITGAQWDEDHTLICHEIEIPKLTQKLFELDNSNKNSSTIIDEVQEIIEVDSGDIIPADLFYLGPLLRKIASNLIGFGLKEVAKLLSILSHIMEVSEATVRASQILNSTNVLLDMNEKIITSLLVDASISNKTLPGNETSDLGKAKNIIVFTINPFVANVTGIALYRSSNQSNDIEDLIPRYLYTNQDATELLMDNEDLEVATFVPEDLLQRINEINQTASENATLAPKPPLRIVIMVYTNDRLFQENRNVSYFRASGRVITSHEITNETSACGFWDFTPTNKSGTSEWATRGCEFLLSSPNLDPPVVLCGCSHLTDFTYLVTGVFENDISFNPRNLLKKHLIALDIITIVGCLLSLAGILGIWITAIFFKSWRQRTGSKVLLQLSAAIALQMFLFLFINGEYVMKDIKEENKKIICITLGALLQYSVLVVFSWMLIIAYLQYLRYVVVFGNRKPAHFTIKSIIVGWIMPTVPVFLVIGLDMTSYLPPNLLTKNFHGFCYPQGNSLYFGVLLPIAVIFVANLYFYIAVICSITRKMDDGKKSRRNDTELQRAQLRLSVFLFFLLGMTWVFGFLIYTHRSPYMIFEYLFCLTATIQGFVLFAYFVILDPATRNLWEIFFSSLMCRRSEKNMPMDCFTIPTVTITHMRWSPVPL</sequence>
<feature type="transmembrane region" description="Helical" evidence="5">
    <location>
        <begin position="717"/>
        <end position="739"/>
    </location>
</feature>
<dbReference type="Pfam" id="PF00002">
    <property type="entry name" value="7tm_2"/>
    <property type="match status" value="1"/>
</dbReference>
<evidence type="ECO:0000256" key="1">
    <source>
        <dbReference type="ARBA" id="ARBA00004141"/>
    </source>
</evidence>
<dbReference type="EMBL" id="AJWK01015632">
    <property type="status" value="NOT_ANNOTATED_CDS"/>
    <property type="molecule type" value="Genomic_DNA"/>
</dbReference>
<feature type="transmembrane region" description="Helical" evidence="5">
    <location>
        <begin position="676"/>
        <end position="696"/>
    </location>
</feature>
<evidence type="ECO:0000256" key="4">
    <source>
        <dbReference type="ARBA" id="ARBA00023136"/>
    </source>
</evidence>
<feature type="transmembrane region" description="Helical" evidence="5">
    <location>
        <begin position="759"/>
        <end position="786"/>
    </location>
</feature>
<reference evidence="8" key="3">
    <citation type="submission" date="2020-05" db="UniProtKB">
        <authorList>
            <consortium name="EnsemblMetazoa"/>
        </authorList>
    </citation>
    <scope>IDENTIFICATION</scope>
    <source>
        <strain evidence="8">Jacobina</strain>
    </source>
</reference>
<dbReference type="VEuPathDB" id="VectorBase:LLOJ004957"/>
<dbReference type="GO" id="GO:0004930">
    <property type="term" value="F:G protein-coupled receptor activity"/>
    <property type="evidence" value="ECO:0007669"/>
    <property type="project" value="InterPro"/>
</dbReference>
<dbReference type="GO" id="GO:0007166">
    <property type="term" value="P:cell surface receptor signaling pathway"/>
    <property type="evidence" value="ECO:0007669"/>
    <property type="project" value="InterPro"/>
</dbReference>
<dbReference type="InterPro" id="IPR000832">
    <property type="entry name" value="GPCR_2_secretin-like"/>
</dbReference>
<dbReference type="InterPro" id="IPR017981">
    <property type="entry name" value="GPCR_2-like_7TM"/>
</dbReference>
<evidence type="ECO:0000256" key="2">
    <source>
        <dbReference type="ARBA" id="ARBA00022692"/>
    </source>
</evidence>
<dbReference type="PROSITE" id="PS50261">
    <property type="entry name" value="G_PROTEIN_RECEP_F2_4"/>
    <property type="match status" value="1"/>
</dbReference>
<dbReference type="InterPro" id="IPR046338">
    <property type="entry name" value="GAIN_dom_sf"/>
</dbReference>
<keyword evidence="4 5" id="KW-0472">Membrane</keyword>
<keyword evidence="2 5" id="KW-0812">Transmembrane</keyword>
<dbReference type="VEuPathDB" id="VectorBase:LLONM1_011609"/>
<feature type="transmembrane region" description="Helical" evidence="5">
    <location>
        <begin position="834"/>
        <end position="858"/>
    </location>
</feature>
<dbReference type="Proteomes" id="UP000092461">
    <property type="component" value="Unassembled WGS sequence"/>
</dbReference>
<dbReference type="InterPro" id="IPR000203">
    <property type="entry name" value="GPS"/>
</dbReference>
<feature type="transmembrane region" description="Helical" evidence="5">
    <location>
        <begin position="635"/>
        <end position="656"/>
    </location>
</feature>
<dbReference type="GO" id="GO:0016020">
    <property type="term" value="C:membrane"/>
    <property type="evidence" value="ECO:0007669"/>
    <property type="project" value="UniProtKB-SubCell"/>
</dbReference>
<dbReference type="AlphaFoldDB" id="A0A1B0CK20"/>
<keyword evidence="7" id="KW-0675">Receptor</keyword>